<organism evidence="2 3">
    <name type="scientific">Nostocoides australiense Ben110</name>
    <dbReference type="NCBI Taxonomy" id="1193182"/>
    <lineage>
        <taxon>Bacteria</taxon>
        <taxon>Bacillati</taxon>
        <taxon>Actinomycetota</taxon>
        <taxon>Actinomycetes</taxon>
        <taxon>Micrococcales</taxon>
        <taxon>Intrasporangiaceae</taxon>
        <taxon>Nostocoides</taxon>
    </lineage>
</organism>
<proteinExistence type="predicted"/>
<name>W6JVH6_9MICO</name>
<protein>
    <recommendedName>
        <fullName evidence="4">Integral membrane protein</fullName>
    </recommendedName>
</protein>
<evidence type="ECO:0008006" key="4">
    <source>
        <dbReference type="Google" id="ProtNLM"/>
    </source>
</evidence>
<dbReference type="AlphaFoldDB" id="W6JVH6"/>
<sequence length="79" mass="8791">MDSQLSMSSPSNRPRLTSGTVAAWLVALSFEALAIMLAILSWPLLVTDARQSFVLVLWIVLPIACLVLWHWVNSKRIGK</sequence>
<feature type="transmembrane region" description="Helical" evidence="1">
    <location>
        <begin position="21"/>
        <end position="45"/>
    </location>
</feature>
<accession>W6JVH6</accession>
<comment type="caution">
    <text evidence="2">The sequence shown here is derived from an EMBL/GenBank/DDBJ whole genome shotgun (WGS) entry which is preliminary data.</text>
</comment>
<evidence type="ECO:0000313" key="3">
    <source>
        <dbReference type="Proteomes" id="UP000035763"/>
    </source>
</evidence>
<keyword evidence="1" id="KW-1133">Transmembrane helix</keyword>
<evidence type="ECO:0000313" key="2">
    <source>
        <dbReference type="EMBL" id="CCH72681.1"/>
    </source>
</evidence>
<evidence type="ECO:0000256" key="1">
    <source>
        <dbReference type="SAM" id="Phobius"/>
    </source>
</evidence>
<keyword evidence="1" id="KW-0472">Membrane</keyword>
<gene>
    <name evidence="2" type="ORF">BN11_1880015</name>
</gene>
<dbReference type="Proteomes" id="UP000035763">
    <property type="component" value="Unassembled WGS sequence"/>
</dbReference>
<keyword evidence="3" id="KW-1185">Reference proteome</keyword>
<feature type="transmembrane region" description="Helical" evidence="1">
    <location>
        <begin position="51"/>
        <end position="72"/>
    </location>
</feature>
<dbReference type="STRING" id="1193182.BN11_1880015"/>
<keyword evidence="1" id="KW-0812">Transmembrane</keyword>
<reference evidence="2 3" key="1">
    <citation type="journal article" date="2013" name="ISME J.">
        <title>A metabolic model for members of the genus Tetrasphaera involved in enhanced biological phosphorus removal.</title>
        <authorList>
            <person name="Kristiansen R."/>
            <person name="Nguyen H.T.T."/>
            <person name="Saunders A.M."/>
            <person name="Nielsen J.L."/>
            <person name="Wimmer R."/>
            <person name="Le V.Q."/>
            <person name="McIlroy S.J."/>
            <person name="Petrovski S."/>
            <person name="Seviour R.J."/>
            <person name="Calteau A."/>
            <person name="Nielsen K.L."/>
            <person name="Nielsen P.H."/>
        </authorList>
    </citation>
    <scope>NUCLEOTIDE SEQUENCE [LARGE SCALE GENOMIC DNA]</scope>
    <source>
        <strain evidence="2 3">Ben110</strain>
    </source>
</reference>
<dbReference type="EMBL" id="CAJA01000099">
    <property type="protein sequence ID" value="CCH72681.1"/>
    <property type="molecule type" value="Genomic_DNA"/>
</dbReference>